<organism evidence="2 3">
    <name type="scientific">Gymnopilus junonius</name>
    <name type="common">Spectacular rustgill mushroom</name>
    <name type="synonym">Gymnopilus spectabilis subsp. junonius</name>
    <dbReference type="NCBI Taxonomy" id="109634"/>
    <lineage>
        <taxon>Eukaryota</taxon>
        <taxon>Fungi</taxon>
        <taxon>Dikarya</taxon>
        <taxon>Basidiomycota</taxon>
        <taxon>Agaricomycotina</taxon>
        <taxon>Agaricomycetes</taxon>
        <taxon>Agaricomycetidae</taxon>
        <taxon>Agaricales</taxon>
        <taxon>Agaricineae</taxon>
        <taxon>Hymenogastraceae</taxon>
        <taxon>Gymnopilus</taxon>
    </lineage>
</organism>
<dbReference type="EMBL" id="JADNYJ010000024">
    <property type="protein sequence ID" value="KAF8905096.1"/>
    <property type="molecule type" value="Genomic_DNA"/>
</dbReference>
<dbReference type="AlphaFoldDB" id="A0A9P5TR52"/>
<dbReference type="OrthoDB" id="1914839at2759"/>
<comment type="caution">
    <text evidence="2">The sequence shown here is derived from an EMBL/GenBank/DDBJ whole genome shotgun (WGS) entry which is preliminary data.</text>
</comment>
<name>A0A9P5TR52_GYMJU</name>
<dbReference type="Proteomes" id="UP000724874">
    <property type="component" value="Unassembled WGS sequence"/>
</dbReference>
<gene>
    <name evidence="2" type="ORF">CPB84DRAFT_1814317</name>
</gene>
<dbReference type="CDD" id="cd24142">
    <property type="entry name" value="ACL4-like"/>
    <property type="match status" value="1"/>
</dbReference>
<proteinExistence type="predicted"/>
<reference evidence="2" key="1">
    <citation type="submission" date="2020-11" db="EMBL/GenBank/DDBJ databases">
        <authorList>
            <consortium name="DOE Joint Genome Institute"/>
            <person name="Ahrendt S."/>
            <person name="Riley R."/>
            <person name="Andreopoulos W."/>
            <person name="LaButti K."/>
            <person name="Pangilinan J."/>
            <person name="Ruiz-duenas F.J."/>
            <person name="Barrasa J.M."/>
            <person name="Sanchez-Garcia M."/>
            <person name="Camarero S."/>
            <person name="Miyauchi S."/>
            <person name="Serrano A."/>
            <person name="Linde D."/>
            <person name="Babiker R."/>
            <person name="Drula E."/>
            <person name="Ayuso-Fernandez I."/>
            <person name="Pacheco R."/>
            <person name="Padilla G."/>
            <person name="Ferreira P."/>
            <person name="Barriuso J."/>
            <person name="Kellner H."/>
            <person name="Castanera R."/>
            <person name="Alfaro M."/>
            <person name="Ramirez L."/>
            <person name="Pisabarro A.G."/>
            <person name="Kuo A."/>
            <person name="Tritt A."/>
            <person name="Lipzen A."/>
            <person name="He G."/>
            <person name="Yan M."/>
            <person name="Ng V."/>
            <person name="Cullen D."/>
            <person name="Martin F."/>
            <person name="Rosso M.-N."/>
            <person name="Henrissat B."/>
            <person name="Hibbett D."/>
            <person name="Martinez A.T."/>
            <person name="Grigoriev I.V."/>
        </authorList>
    </citation>
    <scope>NUCLEOTIDE SEQUENCE</scope>
    <source>
        <strain evidence="2">AH 44721</strain>
    </source>
</reference>
<dbReference type="Gene3D" id="1.25.40.10">
    <property type="entry name" value="Tetratricopeptide repeat domain"/>
    <property type="match status" value="2"/>
</dbReference>
<protein>
    <recommendedName>
        <fullName evidence="4">TPR-like protein</fullName>
    </recommendedName>
</protein>
<sequence length="386" mass="43043">MGRTRTQKKATKEPYAQIAGASSAPSTASLLEKAQSLIVQCDYELALRFIRRILEQDPRNAEAKEMLGVALLEIGEIEAAKEVFRLLYSASLLPPNPDAPATPPPSAHLYLAQLSDEDPRLALEHYQAAVNVLLAKLKGKVRADEEDSKDETELKNSVVRALVGQVEIWMDPQYDLCDQPEAEKTCEDLLMFALQTDSGNPEALQTLASVRMSQSRPDDAKQCLEQAWATWKDLDLDDPKLPPIPTRLALVKLFLELSLYTPALLVLHGIMSADDQDVEAWYLEGWCFYMMAEQAQERGGSLDDLTWQELGKDARDCLETCQVLHRNQEHPDKPLLEHVKELISKLDSLGIPPSPLEDEDEGGEDEEGDWESDDGSMDGDGDVEMQ</sequence>
<evidence type="ECO:0000313" key="2">
    <source>
        <dbReference type="EMBL" id="KAF8905096.1"/>
    </source>
</evidence>
<dbReference type="InterPro" id="IPR011990">
    <property type="entry name" value="TPR-like_helical_dom_sf"/>
</dbReference>
<dbReference type="SMART" id="SM00028">
    <property type="entry name" value="TPR"/>
    <property type="match status" value="2"/>
</dbReference>
<accession>A0A9P5TR52</accession>
<dbReference type="Pfam" id="PF13432">
    <property type="entry name" value="TPR_16"/>
    <property type="match status" value="1"/>
</dbReference>
<feature type="compositionally biased region" description="Acidic residues" evidence="1">
    <location>
        <begin position="356"/>
        <end position="386"/>
    </location>
</feature>
<keyword evidence="3" id="KW-1185">Reference proteome</keyword>
<dbReference type="SUPFAM" id="SSF48452">
    <property type="entry name" value="TPR-like"/>
    <property type="match status" value="1"/>
</dbReference>
<evidence type="ECO:0000256" key="1">
    <source>
        <dbReference type="SAM" id="MobiDB-lite"/>
    </source>
</evidence>
<evidence type="ECO:0000313" key="3">
    <source>
        <dbReference type="Proteomes" id="UP000724874"/>
    </source>
</evidence>
<evidence type="ECO:0008006" key="4">
    <source>
        <dbReference type="Google" id="ProtNLM"/>
    </source>
</evidence>
<dbReference type="InterPro" id="IPR019734">
    <property type="entry name" value="TPR_rpt"/>
</dbReference>
<feature type="region of interest" description="Disordered" evidence="1">
    <location>
        <begin position="347"/>
        <end position="386"/>
    </location>
</feature>